<feature type="binding site" evidence="15">
    <location>
        <position position="196"/>
    </location>
    <ligand>
        <name>Ca(2+)</name>
        <dbReference type="ChEBI" id="CHEBI:29108"/>
        <label>2</label>
    </ligand>
</feature>
<keyword evidence="15 18" id="KW-0106">Calcium</keyword>
<dbReference type="InterPro" id="IPR010255">
    <property type="entry name" value="Haem_peroxidase_sf"/>
</dbReference>
<feature type="binding site" evidence="15">
    <location>
        <position position="72"/>
    </location>
    <ligand>
        <name>Ca(2+)</name>
        <dbReference type="ChEBI" id="CHEBI:29108"/>
        <label>1</label>
    </ligand>
</feature>
<keyword evidence="6 18" id="KW-0575">Peroxidase</keyword>
<comment type="catalytic activity">
    <reaction evidence="1 18">
        <text>2 a phenolic donor + H2O2 = 2 a phenolic radical donor + 2 H2O</text>
        <dbReference type="Rhea" id="RHEA:56136"/>
        <dbReference type="ChEBI" id="CHEBI:15377"/>
        <dbReference type="ChEBI" id="CHEBI:16240"/>
        <dbReference type="ChEBI" id="CHEBI:139520"/>
        <dbReference type="ChEBI" id="CHEBI:139521"/>
        <dbReference type="EC" id="1.11.1.7"/>
    </reaction>
</comment>
<dbReference type="PROSITE" id="PS50873">
    <property type="entry name" value="PEROXIDASE_4"/>
    <property type="match status" value="1"/>
</dbReference>
<evidence type="ECO:0000256" key="18">
    <source>
        <dbReference type="RuleBase" id="RU362060"/>
    </source>
</evidence>
<keyword evidence="8 15" id="KW-0479">Metal-binding</keyword>
<evidence type="ECO:0000256" key="7">
    <source>
        <dbReference type="ARBA" id="ARBA00022617"/>
    </source>
</evidence>
<keyword evidence="18" id="KW-0732">Signal</keyword>
<dbReference type="InterPro" id="IPR002016">
    <property type="entry name" value="Haem_peroxidase"/>
</dbReference>
<dbReference type="GO" id="GO:0020037">
    <property type="term" value="F:heme binding"/>
    <property type="evidence" value="ECO:0007669"/>
    <property type="project" value="UniProtKB-UniRule"/>
</dbReference>
<comment type="similarity">
    <text evidence="18">Belongs to the peroxidase family. Classical plant (class III) peroxidase subfamily.</text>
</comment>
<comment type="subcellular location">
    <subcellularLocation>
        <location evidence="18">Secreted</location>
    </subcellularLocation>
</comment>
<feature type="chain" id="PRO_5005136074" description="Peroxidase" evidence="18">
    <location>
        <begin position="25"/>
        <end position="327"/>
    </location>
</feature>
<dbReference type="Gene3D" id="1.10.420.10">
    <property type="entry name" value="Peroxidase, domain 2"/>
    <property type="match status" value="1"/>
</dbReference>
<dbReference type="EMBL" id="BT140689">
    <property type="protein sequence ID" value="AFK40484.1"/>
    <property type="molecule type" value="mRNA"/>
</dbReference>
<dbReference type="PROSITE" id="PS00435">
    <property type="entry name" value="PEROXIDASE_1"/>
    <property type="match status" value="1"/>
</dbReference>
<dbReference type="GO" id="GO:0005576">
    <property type="term" value="C:extracellular region"/>
    <property type="evidence" value="ECO:0007669"/>
    <property type="project" value="UniProtKB-SubCell"/>
</dbReference>
<evidence type="ECO:0000259" key="19">
    <source>
        <dbReference type="PROSITE" id="PS50873"/>
    </source>
</evidence>
<feature type="active site" description="Proton acceptor" evidence="13">
    <location>
        <position position="66"/>
    </location>
</feature>
<dbReference type="GO" id="GO:0006979">
    <property type="term" value="P:response to oxidative stress"/>
    <property type="evidence" value="ECO:0007669"/>
    <property type="project" value="UniProtKB-UniRule"/>
</dbReference>
<evidence type="ECO:0000256" key="15">
    <source>
        <dbReference type="PIRSR" id="PIRSR600823-3"/>
    </source>
</evidence>
<dbReference type="Pfam" id="PF00141">
    <property type="entry name" value="peroxidase"/>
    <property type="match status" value="1"/>
</dbReference>
<feature type="domain" description="Plant heme peroxidase family profile" evidence="19">
    <location>
        <begin position="25"/>
        <end position="327"/>
    </location>
</feature>
<evidence type="ECO:0000256" key="16">
    <source>
        <dbReference type="PIRSR" id="PIRSR600823-4"/>
    </source>
</evidence>
<feature type="disulfide bond" evidence="17">
    <location>
        <begin position="123"/>
        <end position="323"/>
    </location>
</feature>
<keyword evidence="7 18" id="KW-0349">Heme</keyword>
<keyword evidence="5 18" id="KW-0964">Secreted</keyword>
<evidence type="ECO:0000256" key="8">
    <source>
        <dbReference type="ARBA" id="ARBA00022723"/>
    </source>
</evidence>
<dbReference type="CDD" id="cd00693">
    <property type="entry name" value="secretory_peroxidase"/>
    <property type="match status" value="1"/>
</dbReference>
<comment type="cofactor">
    <cofactor evidence="15 18">
        <name>heme b</name>
        <dbReference type="ChEBI" id="CHEBI:60344"/>
    </cofactor>
    <text evidence="15 18">Binds 1 heme b (iron(II)-protoporphyrin IX) group per subunit.</text>
</comment>
<dbReference type="PRINTS" id="PR00461">
    <property type="entry name" value="PLPEROXIDASE"/>
</dbReference>
<comment type="similarity">
    <text evidence="3">Belongs to the peroxidase family. Ascorbate peroxidase subfamily.</text>
</comment>
<evidence type="ECO:0000256" key="14">
    <source>
        <dbReference type="PIRSR" id="PIRSR600823-2"/>
    </source>
</evidence>
<evidence type="ECO:0000313" key="20">
    <source>
        <dbReference type="EMBL" id="AFK40484.1"/>
    </source>
</evidence>
<dbReference type="EC" id="1.11.1.7" evidence="4 18"/>
<keyword evidence="12 18" id="KW-0376">Hydrogen peroxide</keyword>
<comment type="cofactor">
    <cofactor evidence="15 18">
        <name>Ca(2+)</name>
        <dbReference type="ChEBI" id="CHEBI:29108"/>
    </cofactor>
    <text evidence="15 18">Binds 2 calcium ions per subunit.</text>
</comment>
<keyword evidence="9 18" id="KW-0560">Oxidoreductase</keyword>
<evidence type="ECO:0000256" key="3">
    <source>
        <dbReference type="ARBA" id="ARBA00006873"/>
    </source>
</evidence>
<feature type="binding site" evidence="15">
    <location>
        <position position="250"/>
    </location>
    <ligand>
        <name>Ca(2+)</name>
        <dbReference type="ChEBI" id="CHEBI:29108"/>
        <label>2</label>
    </ligand>
</feature>
<dbReference type="InterPro" id="IPR019794">
    <property type="entry name" value="Peroxidases_AS"/>
</dbReference>
<dbReference type="PANTHER" id="PTHR31517:SF48">
    <property type="entry name" value="PEROXIDASE 16-RELATED"/>
    <property type="match status" value="1"/>
</dbReference>
<comment type="function">
    <text evidence="2">Removal of H(2)O(2), oxidation of toxic reductants, biosynthesis and degradation of lignin, suberization, auxin catabolism, response to environmental stresses such as wounding, pathogen attack and oxidative stress. These functions might be dependent on each isozyme/isoform in each plant tissue.</text>
</comment>
<protein>
    <recommendedName>
        <fullName evidence="4 18">Peroxidase</fullName>
        <ecNumber evidence="4 18">1.11.1.7</ecNumber>
    </recommendedName>
</protein>
<keyword evidence="10 15" id="KW-0408">Iron</keyword>
<reference evidence="20" key="1">
    <citation type="submission" date="2012-05" db="EMBL/GenBank/DDBJ databases">
        <authorList>
            <person name="Krishnakumar V."/>
            <person name="Cheung F."/>
            <person name="Xiao Y."/>
            <person name="Chan A."/>
            <person name="Moskal W.A."/>
            <person name="Town C.D."/>
        </authorList>
    </citation>
    <scope>NUCLEOTIDE SEQUENCE</scope>
</reference>
<dbReference type="InterPro" id="IPR019793">
    <property type="entry name" value="Peroxidases_heam-ligand_BS"/>
</dbReference>
<dbReference type="PRINTS" id="PR00458">
    <property type="entry name" value="PEROXIDASE"/>
</dbReference>
<feature type="binding site" evidence="15">
    <location>
        <position position="255"/>
    </location>
    <ligand>
        <name>Ca(2+)</name>
        <dbReference type="ChEBI" id="CHEBI:29108"/>
        <label>2</label>
    </ligand>
</feature>
<dbReference type="FunFam" id="1.10.520.10:FF:000008">
    <property type="entry name" value="Peroxidase"/>
    <property type="match status" value="1"/>
</dbReference>
<evidence type="ECO:0000256" key="2">
    <source>
        <dbReference type="ARBA" id="ARBA00002322"/>
    </source>
</evidence>
<dbReference type="Gene3D" id="1.10.520.10">
    <property type="match status" value="1"/>
</dbReference>
<accession>I3SJP2</accession>
<feature type="disulfide bond" evidence="17">
    <location>
        <begin position="35"/>
        <end position="117"/>
    </location>
</feature>
<dbReference type="InterPro" id="IPR033905">
    <property type="entry name" value="Secretory_peroxidase"/>
</dbReference>
<feature type="binding site" evidence="15">
    <location>
        <position position="76"/>
    </location>
    <ligand>
        <name>Ca(2+)</name>
        <dbReference type="ChEBI" id="CHEBI:29108"/>
        <label>1</label>
    </ligand>
</feature>
<dbReference type="GO" id="GO:0140825">
    <property type="term" value="F:lactoperoxidase activity"/>
    <property type="evidence" value="ECO:0007669"/>
    <property type="project" value="UniProtKB-EC"/>
</dbReference>
<evidence type="ECO:0000256" key="10">
    <source>
        <dbReference type="ARBA" id="ARBA00023004"/>
    </source>
</evidence>
<organism evidence="20">
    <name type="scientific">Lotus japonicus</name>
    <name type="common">Lotus corniculatus var. japonicus</name>
    <dbReference type="NCBI Taxonomy" id="34305"/>
    <lineage>
        <taxon>Eukaryota</taxon>
        <taxon>Viridiplantae</taxon>
        <taxon>Streptophyta</taxon>
        <taxon>Embryophyta</taxon>
        <taxon>Tracheophyta</taxon>
        <taxon>Spermatophyta</taxon>
        <taxon>Magnoliopsida</taxon>
        <taxon>eudicotyledons</taxon>
        <taxon>Gunneridae</taxon>
        <taxon>Pentapetalae</taxon>
        <taxon>rosids</taxon>
        <taxon>fabids</taxon>
        <taxon>Fabales</taxon>
        <taxon>Fabaceae</taxon>
        <taxon>Papilionoideae</taxon>
        <taxon>50 kb inversion clade</taxon>
        <taxon>NPAAA clade</taxon>
        <taxon>Hologalegina</taxon>
        <taxon>robinioid clade</taxon>
        <taxon>Loteae</taxon>
        <taxon>Lotus</taxon>
    </lineage>
</organism>
<evidence type="ECO:0000256" key="6">
    <source>
        <dbReference type="ARBA" id="ARBA00022559"/>
    </source>
</evidence>
<dbReference type="PANTHER" id="PTHR31517">
    <property type="match status" value="1"/>
</dbReference>
<evidence type="ECO:0000256" key="17">
    <source>
        <dbReference type="PIRSR" id="PIRSR600823-5"/>
    </source>
</evidence>
<dbReference type="FunFam" id="1.10.420.10:FF:000001">
    <property type="entry name" value="Peroxidase"/>
    <property type="match status" value="1"/>
</dbReference>
<feature type="binding site" evidence="15">
    <location>
        <position position="74"/>
    </location>
    <ligand>
        <name>Ca(2+)</name>
        <dbReference type="ChEBI" id="CHEBI:29108"/>
        <label>1</label>
    </ligand>
</feature>
<keyword evidence="11 17" id="KW-1015">Disulfide bond</keyword>
<evidence type="ECO:0000256" key="9">
    <source>
        <dbReference type="ARBA" id="ARBA00023002"/>
    </source>
</evidence>
<name>I3SJP2_LOTJA</name>
<dbReference type="AlphaFoldDB" id="I3SJP2"/>
<dbReference type="GO" id="GO:0046872">
    <property type="term" value="F:metal ion binding"/>
    <property type="evidence" value="ECO:0007669"/>
    <property type="project" value="UniProtKB-UniRule"/>
</dbReference>
<dbReference type="PROSITE" id="PS00436">
    <property type="entry name" value="PEROXIDASE_2"/>
    <property type="match status" value="1"/>
</dbReference>
<evidence type="ECO:0000256" key="1">
    <source>
        <dbReference type="ARBA" id="ARBA00000189"/>
    </source>
</evidence>
<evidence type="ECO:0000256" key="4">
    <source>
        <dbReference type="ARBA" id="ARBA00012313"/>
    </source>
</evidence>
<evidence type="ECO:0000256" key="12">
    <source>
        <dbReference type="ARBA" id="ARBA00023324"/>
    </source>
</evidence>
<feature type="binding site" evidence="15">
    <location>
        <position position="247"/>
    </location>
    <ligand>
        <name>Ca(2+)</name>
        <dbReference type="ChEBI" id="CHEBI:29108"/>
        <label>2</label>
    </ligand>
</feature>
<feature type="binding site" evidence="15">
    <location>
        <position position="67"/>
    </location>
    <ligand>
        <name>Ca(2+)</name>
        <dbReference type="ChEBI" id="CHEBI:29108"/>
        <label>1</label>
    </ligand>
</feature>
<feature type="binding site" evidence="14">
    <location>
        <position position="165"/>
    </location>
    <ligand>
        <name>substrate</name>
    </ligand>
</feature>
<feature type="signal peptide" evidence="18">
    <location>
        <begin position="1"/>
        <end position="24"/>
    </location>
</feature>
<evidence type="ECO:0000256" key="5">
    <source>
        <dbReference type="ARBA" id="ARBA00022525"/>
    </source>
</evidence>
<dbReference type="InterPro" id="IPR000823">
    <property type="entry name" value="Peroxidase_pln"/>
</dbReference>
<sequence>MEPSSRFVVLSLLVLVTITTTSSAQLTRGFYNNICPNVEQLVRSAVQQKFQQTFVTAPATLRLFFHDCLVRGCDASVLLSSPNNNAEKDHPDDISLAGDGFDTVVKAKAAVDRDARCRNKVSCADILALATRDVVNLAGGAFYNVELGRRDGRVSTKASVQRQLPGPDFNFNQLNAIVSKIGLSQKDMVALSGAHTIGFSHCSRFSKRIYRFSPRNTVDPTLNLQYAFQLRQMCPLKVDPRIAINMDPVTPRKFDNQYYKNLQQGKGLFTSDQVLFTDARTKPTVNLFASSEQAFQSAFADAMTKLGRFGVKTGNQGEIRIDCSRPN</sequence>
<feature type="binding site" evidence="15">
    <location>
        <position position="70"/>
    </location>
    <ligand>
        <name>Ca(2+)</name>
        <dbReference type="ChEBI" id="CHEBI:29108"/>
        <label>1</label>
    </ligand>
</feature>
<feature type="binding site" description="axial binding residue" evidence="15">
    <location>
        <position position="195"/>
    </location>
    <ligand>
        <name>heme b</name>
        <dbReference type="ChEBI" id="CHEBI:60344"/>
    </ligand>
    <ligandPart>
        <name>Fe</name>
        <dbReference type="ChEBI" id="CHEBI:18248"/>
    </ligandPart>
</feature>
<evidence type="ECO:0000256" key="13">
    <source>
        <dbReference type="PIRSR" id="PIRSR600823-1"/>
    </source>
</evidence>
<proteinExistence type="evidence at transcript level"/>
<dbReference type="GO" id="GO:0042744">
    <property type="term" value="P:hydrogen peroxide catabolic process"/>
    <property type="evidence" value="ECO:0007669"/>
    <property type="project" value="UniProtKB-KW"/>
</dbReference>
<feature type="binding site" evidence="15">
    <location>
        <position position="87"/>
    </location>
    <ligand>
        <name>Ca(2+)</name>
        <dbReference type="ChEBI" id="CHEBI:29108"/>
        <label>1</label>
    </ligand>
</feature>
<dbReference type="SUPFAM" id="SSF48113">
    <property type="entry name" value="Heme-dependent peroxidases"/>
    <property type="match status" value="1"/>
</dbReference>
<feature type="site" description="Transition state stabilizer" evidence="16">
    <location>
        <position position="62"/>
    </location>
</feature>
<feature type="disulfide bond" evidence="17">
    <location>
        <begin position="68"/>
        <end position="73"/>
    </location>
</feature>
<evidence type="ECO:0000256" key="11">
    <source>
        <dbReference type="ARBA" id="ARBA00023157"/>
    </source>
</evidence>
<feature type="disulfide bond" evidence="17">
    <location>
        <begin position="202"/>
        <end position="234"/>
    </location>
</feature>